<name>A0A0L6VU23_9BASI</name>
<proteinExistence type="predicted"/>
<dbReference type="Proteomes" id="UP000037035">
    <property type="component" value="Unassembled WGS sequence"/>
</dbReference>
<keyword evidence="2" id="KW-1185">Reference proteome</keyword>
<comment type="caution">
    <text evidence="1">The sequence shown here is derived from an EMBL/GenBank/DDBJ whole genome shotgun (WGS) entry which is preliminary data.</text>
</comment>
<feature type="non-terminal residue" evidence="1">
    <location>
        <position position="1"/>
    </location>
</feature>
<accession>A0A0L6VU23</accession>
<gene>
    <name evidence="1" type="ORF">VP01_10550g1</name>
</gene>
<evidence type="ECO:0000313" key="1">
    <source>
        <dbReference type="EMBL" id="KNZ64208.1"/>
    </source>
</evidence>
<organism evidence="1 2">
    <name type="scientific">Puccinia sorghi</name>
    <dbReference type="NCBI Taxonomy" id="27349"/>
    <lineage>
        <taxon>Eukaryota</taxon>
        <taxon>Fungi</taxon>
        <taxon>Dikarya</taxon>
        <taxon>Basidiomycota</taxon>
        <taxon>Pucciniomycotina</taxon>
        <taxon>Pucciniomycetes</taxon>
        <taxon>Pucciniales</taxon>
        <taxon>Pucciniaceae</taxon>
        <taxon>Puccinia</taxon>
    </lineage>
</organism>
<dbReference type="EMBL" id="LAVV01000611">
    <property type="protein sequence ID" value="KNZ64208.1"/>
    <property type="molecule type" value="Genomic_DNA"/>
</dbReference>
<reference evidence="1 2" key="1">
    <citation type="submission" date="2015-08" db="EMBL/GenBank/DDBJ databases">
        <title>Next Generation Sequencing and Analysis of the Genome of Puccinia sorghi L Schw, the Causal Agent of Maize Common Rust.</title>
        <authorList>
            <person name="Rochi L."/>
            <person name="Burguener G."/>
            <person name="Darino M."/>
            <person name="Turjanski A."/>
            <person name="Kreff E."/>
            <person name="Dieguez M.J."/>
            <person name="Sacco F."/>
        </authorList>
    </citation>
    <scope>NUCLEOTIDE SEQUENCE [LARGE SCALE GENOMIC DNA]</scope>
    <source>
        <strain evidence="1 2">RO10H11247</strain>
    </source>
</reference>
<dbReference type="VEuPathDB" id="FungiDB:VP01_10550g1"/>
<evidence type="ECO:0000313" key="2">
    <source>
        <dbReference type="Proteomes" id="UP000037035"/>
    </source>
</evidence>
<sequence length="71" mass="7536">YCGASIICTPSIIGVALSLPRNSAGDLYCMHLPWQSEQLTEFAHKFDNATVEHCGAYIGEGVAAGLSSCCR</sequence>
<protein>
    <submittedName>
        <fullName evidence="1">Uncharacterized protein</fullName>
    </submittedName>
</protein>
<dbReference type="AlphaFoldDB" id="A0A0L6VU23"/>